<dbReference type="EMBL" id="HBNS01010538">
    <property type="protein sequence ID" value="CAE4595014.1"/>
    <property type="molecule type" value="Transcribed_RNA"/>
</dbReference>
<dbReference type="SMART" id="SM00184">
    <property type="entry name" value="RING"/>
    <property type="match status" value="1"/>
</dbReference>
<evidence type="ECO:0000256" key="1">
    <source>
        <dbReference type="ARBA" id="ARBA00022723"/>
    </source>
</evidence>
<proteinExistence type="predicted"/>
<protein>
    <recommendedName>
        <fullName evidence="8">MYND-type domain-containing protein</fullName>
    </recommendedName>
</protein>
<dbReference type="AlphaFoldDB" id="A0A7S4QX54"/>
<evidence type="ECO:0000259" key="6">
    <source>
        <dbReference type="PROSITE" id="PS50865"/>
    </source>
</evidence>
<keyword evidence="3" id="KW-0862">Zinc</keyword>
<dbReference type="InterPro" id="IPR002893">
    <property type="entry name" value="Znf_MYND"/>
</dbReference>
<dbReference type="Gene3D" id="6.10.140.2220">
    <property type="match status" value="1"/>
</dbReference>
<reference evidence="7" key="1">
    <citation type="submission" date="2021-01" db="EMBL/GenBank/DDBJ databases">
        <authorList>
            <person name="Corre E."/>
            <person name="Pelletier E."/>
            <person name="Niang G."/>
            <person name="Scheremetjew M."/>
            <person name="Finn R."/>
            <person name="Kale V."/>
            <person name="Holt S."/>
            <person name="Cochrane G."/>
            <person name="Meng A."/>
            <person name="Brown T."/>
            <person name="Cohen L."/>
        </authorList>
    </citation>
    <scope>NUCLEOTIDE SEQUENCE</scope>
    <source>
        <strain evidence="7">GSO104</strain>
    </source>
</reference>
<sequence length="267" mass="29570">MSEILNDYLGPQYSPDPICPICFELLFDEKGVCHKEGGVADIVCRHLVHDTCLNQQAGSSPGPSRQSILDRTFCPTCERPVSCWPSSAEFASFAIFWLPKIEHALKKESPPPSSEGGGGGEVVAGVPIERIKACLRKSNALTEQQKAHLDRPDSMTSGAFEGAISWGGSVEHGANAESYYHPQAFSRGLWTELPGRTLWLTEWGTPPGTKCATCDRETSDASPLMVCSGCKDSVEAVYYCDERCQSRDWEWHKGQCKKYRELRKTYK</sequence>
<dbReference type="InterPro" id="IPR001841">
    <property type="entry name" value="Znf_RING"/>
</dbReference>
<keyword evidence="2 4" id="KW-0863">Zinc-finger</keyword>
<dbReference type="PROSITE" id="PS50865">
    <property type="entry name" value="ZF_MYND_2"/>
    <property type="match status" value="1"/>
</dbReference>
<feature type="domain" description="MYND-type" evidence="6">
    <location>
        <begin position="211"/>
        <end position="256"/>
    </location>
</feature>
<evidence type="ECO:0008006" key="8">
    <source>
        <dbReference type="Google" id="ProtNLM"/>
    </source>
</evidence>
<dbReference type="Pfam" id="PF01753">
    <property type="entry name" value="zf-MYND"/>
    <property type="match status" value="1"/>
</dbReference>
<evidence type="ECO:0000313" key="7">
    <source>
        <dbReference type="EMBL" id="CAE4595014.1"/>
    </source>
</evidence>
<evidence type="ECO:0000256" key="3">
    <source>
        <dbReference type="ARBA" id="ARBA00022833"/>
    </source>
</evidence>
<dbReference type="InterPro" id="IPR013083">
    <property type="entry name" value="Znf_RING/FYVE/PHD"/>
</dbReference>
<evidence type="ECO:0000259" key="5">
    <source>
        <dbReference type="PROSITE" id="PS50089"/>
    </source>
</evidence>
<evidence type="ECO:0000256" key="4">
    <source>
        <dbReference type="PROSITE-ProRule" id="PRU00134"/>
    </source>
</evidence>
<gene>
    <name evidence="7" type="ORF">DBRI00130_LOCUS8509</name>
</gene>
<dbReference type="PROSITE" id="PS50089">
    <property type="entry name" value="ZF_RING_2"/>
    <property type="match status" value="1"/>
</dbReference>
<evidence type="ECO:0000256" key="2">
    <source>
        <dbReference type="ARBA" id="ARBA00022771"/>
    </source>
</evidence>
<dbReference type="SUPFAM" id="SSF57850">
    <property type="entry name" value="RING/U-box"/>
    <property type="match status" value="1"/>
</dbReference>
<keyword evidence="1" id="KW-0479">Metal-binding</keyword>
<dbReference type="GO" id="GO:0008270">
    <property type="term" value="F:zinc ion binding"/>
    <property type="evidence" value="ECO:0007669"/>
    <property type="project" value="UniProtKB-KW"/>
</dbReference>
<name>A0A7S4QX54_9STRA</name>
<feature type="domain" description="RING-type" evidence="5">
    <location>
        <begin position="19"/>
        <end position="78"/>
    </location>
</feature>
<organism evidence="7">
    <name type="scientific">Ditylum brightwellii</name>
    <dbReference type="NCBI Taxonomy" id="49249"/>
    <lineage>
        <taxon>Eukaryota</taxon>
        <taxon>Sar</taxon>
        <taxon>Stramenopiles</taxon>
        <taxon>Ochrophyta</taxon>
        <taxon>Bacillariophyta</taxon>
        <taxon>Mediophyceae</taxon>
        <taxon>Lithodesmiophycidae</taxon>
        <taxon>Lithodesmiales</taxon>
        <taxon>Lithodesmiaceae</taxon>
        <taxon>Ditylum</taxon>
    </lineage>
</organism>
<dbReference type="Gene3D" id="3.30.40.10">
    <property type="entry name" value="Zinc/RING finger domain, C3HC4 (zinc finger)"/>
    <property type="match status" value="1"/>
</dbReference>
<accession>A0A7S4QX54</accession>
<dbReference type="SUPFAM" id="SSF144232">
    <property type="entry name" value="HIT/MYND zinc finger-like"/>
    <property type="match status" value="1"/>
</dbReference>